<dbReference type="EMBL" id="DRNF01000173">
    <property type="protein sequence ID" value="HHJ80531.1"/>
    <property type="molecule type" value="Genomic_DNA"/>
</dbReference>
<keyword evidence="5 18" id="KW-0997">Cell inner membrane</keyword>
<comment type="similarity">
    <text evidence="2 18">Belongs to the thioredoxin family. DsbD subfamily.</text>
</comment>
<dbReference type="Gene3D" id="2.60.40.1250">
    <property type="entry name" value="Thiol:disulfide interchange protein DsbD, N-terminal domain"/>
    <property type="match status" value="1"/>
</dbReference>
<evidence type="ECO:0000256" key="12">
    <source>
        <dbReference type="ARBA" id="ARBA00023027"/>
    </source>
</evidence>
<evidence type="ECO:0000256" key="9">
    <source>
        <dbReference type="ARBA" id="ARBA00022982"/>
    </source>
</evidence>
<comment type="caution">
    <text evidence="21">The sequence shown here is derived from an EMBL/GenBank/DDBJ whole genome shotgun (WGS) entry which is preliminary data.</text>
</comment>
<evidence type="ECO:0000256" key="17">
    <source>
        <dbReference type="ARBA" id="ARBA00047804"/>
    </source>
</evidence>
<evidence type="ECO:0000256" key="13">
    <source>
        <dbReference type="ARBA" id="ARBA00023136"/>
    </source>
</evidence>
<evidence type="ECO:0000256" key="18">
    <source>
        <dbReference type="HAMAP-Rule" id="MF_00399"/>
    </source>
</evidence>
<evidence type="ECO:0000256" key="7">
    <source>
        <dbReference type="ARBA" id="ARBA00022729"/>
    </source>
</evidence>
<dbReference type="SUPFAM" id="SSF74863">
    <property type="entry name" value="Thiol:disulfide interchange protein DsbD, N-terminal domain (DsbD-alpha)"/>
    <property type="match status" value="1"/>
</dbReference>
<dbReference type="AlphaFoldDB" id="A0A832J638"/>
<evidence type="ECO:0000256" key="1">
    <source>
        <dbReference type="ARBA" id="ARBA00004429"/>
    </source>
</evidence>
<dbReference type="GO" id="GO:0017004">
    <property type="term" value="P:cytochrome complex assembly"/>
    <property type="evidence" value="ECO:0007669"/>
    <property type="project" value="UniProtKB-UniRule"/>
</dbReference>
<evidence type="ECO:0000256" key="16">
    <source>
        <dbReference type="ARBA" id="ARBA00047388"/>
    </source>
</evidence>
<keyword evidence="3 18" id="KW-0813">Transport</keyword>
<keyword evidence="14 18" id="KW-1015">Disulfide bond</keyword>
<dbReference type="InterPro" id="IPR028250">
    <property type="entry name" value="DsbDN"/>
</dbReference>
<keyword evidence="4 18" id="KW-1003">Cell membrane</keyword>
<feature type="signal peptide" evidence="18">
    <location>
        <begin position="1"/>
        <end position="30"/>
    </location>
</feature>
<name>A0A832J638_9GAMM</name>
<dbReference type="HAMAP" id="MF_00399">
    <property type="entry name" value="DbsD"/>
    <property type="match status" value="1"/>
</dbReference>
<dbReference type="SUPFAM" id="SSF52833">
    <property type="entry name" value="Thioredoxin-like"/>
    <property type="match status" value="1"/>
</dbReference>
<dbReference type="GO" id="GO:0047134">
    <property type="term" value="F:protein-disulfide reductase [NAD(P)H] activity"/>
    <property type="evidence" value="ECO:0007669"/>
    <property type="project" value="UniProtKB-UniRule"/>
</dbReference>
<evidence type="ECO:0000256" key="11">
    <source>
        <dbReference type="ARBA" id="ARBA00023002"/>
    </source>
</evidence>
<feature type="transmembrane region" description="Helical" evidence="18">
    <location>
        <begin position="419"/>
        <end position="439"/>
    </location>
</feature>
<dbReference type="InterPro" id="IPR036249">
    <property type="entry name" value="Thioredoxin-like_sf"/>
</dbReference>
<evidence type="ECO:0000256" key="5">
    <source>
        <dbReference type="ARBA" id="ARBA00022519"/>
    </source>
</evidence>
<dbReference type="PROSITE" id="PS51352">
    <property type="entry name" value="THIOREDOXIN_2"/>
    <property type="match status" value="1"/>
</dbReference>
<feature type="disulfide bond" description="Redox-active" evidence="18">
    <location>
        <begin position="244"/>
        <end position="366"/>
    </location>
</feature>
<reference evidence="21" key="1">
    <citation type="journal article" date="2020" name="mSystems">
        <title>Genome- and Community-Level Interaction Insights into Carbon Utilization and Element Cycling Functions of Hydrothermarchaeota in Hydrothermal Sediment.</title>
        <authorList>
            <person name="Zhou Z."/>
            <person name="Liu Y."/>
            <person name="Xu W."/>
            <person name="Pan J."/>
            <person name="Luo Z.H."/>
            <person name="Li M."/>
        </authorList>
    </citation>
    <scope>NUCLEOTIDE SEQUENCE [LARGE SCALE GENOMIC DNA]</scope>
    <source>
        <strain evidence="21">HyVt-505</strain>
    </source>
</reference>
<proteinExistence type="inferred from homology"/>
<dbReference type="InterPro" id="IPR036929">
    <property type="entry name" value="DsbDN_sf"/>
</dbReference>
<comment type="catalytic activity">
    <reaction evidence="17 18">
        <text>[protein]-dithiol + NADP(+) = [protein]-disulfide + NADPH + H(+)</text>
        <dbReference type="Rhea" id="RHEA:18753"/>
        <dbReference type="Rhea" id="RHEA-COMP:10593"/>
        <dbReference type="Rhea" id="RHEA-COMP:10594"/>
        <dbReference type="ChEBI" id="CHEBI:15378"/>
        <dbReference type="ChEBI" id="CHEBI:29950"/>
        <dbReference type="ChEBI" id="CHEBI:50058"/>
        <dbReference type="ChEBI" id="CHEBI:57783"/>
        <dbReference type="ChEBI" id="CHEBI:58349"/>
        <dbReference type="EC" id="1.8.1.8"/>
    </reaction>
</comment>
<feature type="transmembrane region" description="Helical" evidence="18">
    <location>
        <begin position="225"/>
        <end position="252"/>
    </location>
</feature>
<protein>
    <recommendedName>
        <fullName evidence="18">Thiol:disulfide interchange protein DsbD</fullName>
        <ecNumber evidence="18">1.8.1.8</ecNumber>
    </recommendedName>
    <alternativeName>
        <fullName evidence="18">Protein-disulfide reductase</fullName>
        <shortName evidence="18">Disulfide reductase</shortName>
    </alternativeName>
</protein>
<keyword evidence="13 18" id="KW-0472">Membrane</keyword>
<feature type="transmembrane region" description="Helical" evidence="18">
    <location>
        <begin position="384"/>
        <end position="407"/>
    </location>
</feature>
<dbReference type="InterPro" id="IPR035671">
    <property type="entry name" value="DsbD_gamma"/>
</dbReference>
<evidence type="ECO:0000256" key="6">
    <source>
        <dbReference type="ARBA" id="ARBA00022692"/>
    </source>
</evidence>
<evidence type="ECO:0000313" key="21">
    <source>
        <dbReference type="EMBL" id="HHJ80531.1"/>
    </source>
</evidence>
<dbReference type="EC" id="1.8.1.8" evidence="18"/>
<dbReference type="InterPro" id="IPR013766">
    <property type="entry name" value="Thioredoxin_domain"/>
</dbReference>
<sequence length="647" mass="69750" precursor="true">MPAKLNSNTFIFCLILLSGWLGFAPVQANAADDWEAITVEPSQDKGILGSLSSFGQKLGFGSRNQGPFIPPEQAFILSTEVDDAYHLSVRWDITDGYYLYRDKFSFELIDANGISIQAFELPRGKEKHDENFGLMEVFYNEIEARLPLQRDNTQATDITLQVKYQGCAEAGFCYPPMKQLLTLSLPKATGPAPTPANSNSNSNSNSNNFVSEQDKYANSLTQDSLLLSMLSFFGLGLLLTFTPCVLPMIPILSSIIAGQGSNMTTRRAFSLSLIYVLAMALTYTIAGVIAALFGSNLQAAFQNPWVLGSFSAVFVALALSMFGFYELQMPQAIQNRLTNLSNKQRGGSYVGVAIMGLLSALIVGPCIAAPLAGALIYIGQTGDALLGAAALFSLSMGMGAPLLLIGTSAGKFMPKAGPWMNTIKAIFGVLLIGVAIWMLERIIPAAVGMALWGILLVICAVYLGAFERLQPEASGWRKLWKGVGIVTVIYGGMLLIGAASGSKDPLQPLVSVCSGDDCGQTTQQHGLVFKQIKGLDGLQQALQLAAAQNKTAMLDFYADWCISCVEMEKKTFSDPDVQAALNNTILLQADVTLNDDQDKELLETFGLFGPPSILFFDTSGQELPQFRLMGFLGADDFKAHIKAAHTL</sequence>
<dbReference type="Proteomes" id="UP000885832">
    <property type="component" value="Unassembled WGS sequence"/>
</dbReference>
<feature type="domain" description="Thioredoxin" evidence="20">
    <location>
        <begin position="498"/>
        <end position="646"/>
    </location>
</feature>
<evidence type="ECO:0000256" key="10">
    <source>
        <dbReference type="ARBA" id="ARBA00022989"/>
    </source>
</evidence>
<dbReference type="Gene3D" id="3.40.30.10">
    <property type="entry name" value="Glutaredoxin"/>
    <property type="match status" value="1"/>
</dbReference>
<keyword evidence="8 18" id="KW-0201">Cytochrome c-type biogenesis</keyword>
<dbReference type="GO" id="GO:0045454">
    <property type="term" value="P:cell redox homeostasis"/>
    <property type="evidence" value="ECO:0007669"/>
    <property type="project" value="TreeGrafter"/>
</dbReference>
<dbReference type="GO" id="GO:0009055">
    <property type="term" value="F:electron transfer activity"/>
    <property type="evidence" value="ECO:0007669"/>
    <property type="project" value="UniProtKB-UniRule"/>
</dbReference>
<keyword evidence="15 18" id="KW-0676">Redox-active center</keyword>
<feature type="disulfide bond" description="Redox-active" evidence="18">
    <location>
        <begin position="561"/>
        <end position="564"/>
    </location>
</feature>
<evidence type="ECO:0000256" key="8">
    <source>
        <dbReference type="ARBA" id="ARBA00022748"/>
    </source>
</evidence>
<dbReference type="Pfam" id="PF13899">
    <property type="entry name" value="Thioredoxin_7"/>
    <property type="match status" value="1"/>
</dbReference>
<feature type="chain" id="PRO_5033194273" description="Thiol:disulfide interchange protein DsbD" evidence="18">
    <location>
        <begin position="31"/>
        <end position="647"/>
    </location>
</feature>
<dbReference type="InterPro" id="IPR003834">
    <property type="entry name" value="Cyt_c_assmbl_TM_dom"/>
</dbReference>
<keyword evidence="11 18" id="KW-0560">Oxidoreductase</keyword>
<keyword evidence="7 18" id="KW-0732">Signal</keyword>
<dbReference type="CDD" id="cd02953">
    <property type="entry name" value="DsbDgamma"/>
    <property type="match status" value="1"/>
</dbReference>
<feature type="transmembrane region" description="Helical" evidence="18">
    <location>
        <begin position="305"/>
        <end position="327"/>
    </location>
</feature>
<evidence type="ECO:0000256" key="19">
    <source>
        <dbReference type="SAM" id="MobiDB-lite"/>
    </source>
</evidence>
<evidence type="ECO:0000256" key="4">
    <source>
        <dbReference type="ARBA" id="ARBA00022475"/>
    </source>
</evidence>
<feature type="compositionally biased region" description="Low complexity" evidence="19">
    <location>
        <begin position="197"/>
        <end position="208"/>
    </location>
</feature>
<dbReference type="GO" id="GO:0005886">
    <property type="term" value="C:plasma membrane"/>
    <property type="evidence" value="ECO:0007669"/>
    <property type="project" value="UniProtKB-SubCell"/>
</dbReference>
<comment type="subcellular location">
    <subcellularLocation>
        <location evidence="1 18">Cell inner membrane</location>
        <topology evidence="1 18">Multi-pass membrane protein</topology>
    </subcellularLocation>
</comment>
<evidence type="ECO:0000259" key="20">
    <source>
        <dbReference type="PROSITE" id="PS51352"/>
    </source>
</evidence>
<feature type="transmembrane region" description="Helical" evidence="18">
    <location>
        <begin position="478"/>
        <end position="499"/>
    </location>
</feature>
<dbReference type="PANTHER" id="PTHR32234:SF0">
    <property type="entry name" value="THIOL:DISULFIDE INTERCHANGE PROTEIN DSBD"/>
    <property type="match status" value="1"/>
</dbReference>
<dbReference type="PANTHER" id="PTHR32234">
    <property type="entry name" value="THIOL:DISULFIDE INTERCHANGE PROTEIN DSBD"/>
    <property type="match status" value="1"/>
</dbReference>
<comment type="function">
    <text evidence="18">Required to facilitate the formation of correct disulfide bonds in some periplasmic proteins and for the assembly of the periplasmic c-type cytochromes. Acts by transferring electrons from cytoplasmic thioredoxin to the periplasm. This transfer involves a cascade of disulfide bond formation and reduction steps.</text>
</comment>
<comment type="catalytic activity">
    <reaction evidence="16 18">
        <text>[protein]-dithiol + NAD(+) = [protein]-disulfide + NADH + H(+)</text>
        <dbReference type="Rhea" id="RHEA:18749"/>
        <dbReference type="Rhea" id="RHEA-COMP:10593"/>
        <dbReference type="Rhea" id="RHEA-COMP:10594"/>
        <dbReference type="ChEBI" id="CHEBI:15378"/>
        <dbReference type="ChEBI" id="CHEBI:29950"/>
        <dbReference type="ChEBI" id="CHEBI:50058"/>
        <dbReference type="ChEBI" id="CHEBI:57540"/>
        <dbReference type="ChEBI" id="CHEBI:57945"/>
        <dbReference type="EC" id="1.8.1.8"/>
    </reaction>
</comment>
<evidence type="ECO:0000256" key="14">
    <source>
        <dbReference type="ARBA" id="ARBA00023157"/>
    </source>
</evidence>
<organism evidence="21">
    <name type="scientific">Candidatus Tenderia electrophaga</name>
    <dbReference type="NCBI Taxonomy" id="1748243"/>
    <lineage>
        <taxon>Bacteria</taxon>
        <taxon>Pseudomonadati</taxon>
        <taxon>Pseudomonadota</taxon>
        <taxon>Gammaproteobacteria</taxon>
        <taxon>Candidatus Tenderiales</taxon>
        <taxon>Candidatus Tenderiaceae</taxon>
        <taxon>Candidatus Tenderia</taxon>
    </lineage>
</organism>
<feature type="transmembrane region" description="Helical" evidence="18">
    <location>
        <begin position="273"/>
        <end position="293"/>
    </location>
</feature>
<feature type="transmembrane region" description="Helical" evidence="18">
    <location>
        <begin position="445"/>
        <end position="466"/>
    </location>
</feature>
<keyword evidence="10 18" id="KW-1133">Transmembrane helix</keyword>
<evidence type="ECO:0000256" key="15">
    <source>
        <dbReference type="ARBA" id="ARBA00023284"/>
    </source>
</evidence>
<feature type="transmembrane region" description="Helical" evidence="18">
    <location>
        <begin position="348"/>
        <end position="378"/>
    </location>
</feature>
<keyword evidence="9 18" id="KW-0249">Electron transport</keyword>
<dbReference type="Pfam" id="PF02683">
    <property type="entry name" value="DsbD_TM"/>
    <property type="match status" value="1"/>
</dbReference>
<evidence type="ECO:0000256" key="3">
    <source>
        <dbReference type="ARBA" id="ARBA00022448"/>
    </source>
</evidence>
<accession>A0A832J638</accession>
<keyword evidence="12 18" id="KW-0520">NAD</keyword>
<feature type="disulfide bond" description="Redox-active" evidence="18">
    <location>
        <begin position="167"/>
        <end position="173"/>
    </location>
</feature>
<dbReference type="Pfam" id="PF11412">
    <property type="entry name" value="DsbD_N"/>
    <property type="match status" value="1"/>
</dbReference>
<gene>
    <name evidence="18" type="primary">dsbD</name>
    <name evidence="21" type="ORF">ENJ65_02740</name>
</gene>
<dbReference type="InterPro" id="IPR022910">
    <property type="entry name" value="Thiol_diS_interchange_DbsD"/>
</dbReference>
<evidence type="ECO:0000256" key="2">
    <source>
        <dbReference type="ARBA" id="ARBA00007241"/>
    </source>
</evidence>
<feature type="region of interest" description="Disordered" evidence="19">
    <location>
        <begin position="188"/>
        <end position="208"/>
    </location>
</feature>
<dbReference type="NCBIfam" id="NF001419">
    <property type="entry name" value="PRK00293.1"/>
    <property type="match status" value="1"/>
</dbReference>
<keyword evidence="6 18" id="KW-0812">Transmembrane</keyword>